<feature type="transmembrane region" description="Helical" evidence="7">
    <location>
        <begin position="116"/>
        <end position="138"/>
    </location>
</feature>
<accession>A0A1V6M0U3</accession>
<dbReference type="PANTHER" id="PTHR43266">
    <property type="entry name" value="MACROLIDE-EFFLUX PROTEIN"/>
    <property type="match status" value="1"/>
</dbReference>
<evidence type="ECO:0000313" key="9">
    <source>
        <dbReference type="EMBL" id="OQD46000.1"/>
    </source>
</evidence>
<dbReference type="InterPro" id="IPR036259">
    <property type="entry name" value="MFS_trans_sf"/>
</dbReference>
<organism evidence="9 10">
    <name type="scientific">Candidatus Brocadia sapporoensis</name>
    <dbReference type="NCBI Taxonomy" id="392547"/>
    <lineage>
        <taxon>Bacteria</taxon>
        <taxon>Pseudomonadati</taxon>
        <taxon>Planctomycetota</taxon>
        <taxon>Candidatus Brocadiia</taxon>
        <taxon>Candidatus Brocadiales</taxon>
        <taxon>Candidatus Brocadiaceae</taxon>
        <taxon>Candidatus Brocadia</taxon>
    </lineage>
</organism>
<keyword evidence="10" id="KW-1185">Reference proteome</keyword>
<feature type="transmembrane region" description="Helical" evidence="7">
    <location>
        <begin position="235"/>
        <end position="256"/>
    </location>
</feature>
<dbReference type="SUPFAM" id="SSF103473">
    <property type="entry name" value="MFS general substrate transporter"/>
    <property type="match status" value="1"/>
</dbReference>
<feature type="transmembrane region" description="Helical" evidence="7">
    <location>
        <begin position="181"/>
        <end position="202"/>
    </location>
</feature>
<feature type="transmembrane region" description="Helical" evidence="7">
    <location>
        <begin position="64"/>
        <end position="83"/>
    </location>
</feature>
<dbReference type="GO" id="GO:0005886">
    <property type="term" value="C:plasma membrane"/>
    <property type="evidence" value="ECO:0007669"/>
    <property type="project" value="UniProtKB-SubCell"/>
</dbReference>
<feature type="transmembrane region" description="Helical" evidence="7">
    <location>
        <begin position="366"/>
        <end position="386"/>
    </location>
</feature>
<keyword evidence="6 7" id="KW-0472">Membrane</keyword>
<dbReference type="Pfam" id="PF07690">
    <property type="entry name" value="MFS_1"/>
    <property type="match status" value="1"/>
</dbReference>
<dbReference type="PANTHER" id="PTHR43266:SF2">
    <property type="entry name" value="MAJOR FACILITATOR SUPERFAMILY (MFS) PROFILE DOMAIN-CONTAINING PROTEIN"/>
    <property type="match status" value="1"/>
</dbReference>
<evidence type="ECO:0000259" key="8">
    <source>
        <dbReference type="PROSITE" id="PS50850"/>
    </source>
</evidence>
<feature type="transmembrane region" description="Helical" evidence="7">
    <location>
        <begin position="323"/>
        <end position="346"/>
    </location>
</feature>
<dbReference type="CDD" id="cd06173">
    <property type="entry name" value="MFS_MefA_like"/>
    <property type="match status" value="1"/>
</dbReference>
<dbReference type="PRINTS" id="PR01988">
    <property type="entry name" value="EXPORTERBACE"/>
</dbReference>
<reference evidence="9 10" key="1">
    <citation type="journal article" date="2016" name="Genome Announc.">
        <title>Draft Genome Sequence of the Anaerobic Ammonium-Oxidizing Bacterium 'Candidatus Brocadia sp. 40'.</title>
        <authorList>
            <person name="Ali M."/>
            <person name="Haroon M.F."/>
            <person name="Narita Y."/>
            <person name="Zhang L."/>
            <person name="Rangel Shaw D."/>
            <person name="Okabe S."/>
            <person name="Saikaly P.E."/>
        </authorList>
    </citation>
    <scope>NUCLEOTIDE SEQUENCE [LARGE SCALE GENOMIC DNA]</scope>
    <source>
        <strain evidence="9 10">40</strain>
    </source>
</reference>
<dbReference type="RefSeq" id="WP_070066819.1">
    <property type="nucleotide sequence ID" value="NZ_MJUW02000064.1"/>
</dbReference>
<gene>
    <name evidence="9" type="ORF">BIY37_05495</name>
</gene>
<keyword evidence="2" id="KW-0813">Transport</keyword>
<feature type="domain" description="Major facilitator superfamily (MFS) profile" evidence="8">
    <location>
        <begin position="235"/>
        <end position="424"/>
    </location>
</feature>
<evidence type="ECO:0000313" key="10">
    <source>
        <dbReference type="Proteomes" id="UP000242219"/>
    </source>
</evidence>
<feature type="transmembrane region" description="Helical" evidence="7">
    <location>
        <begin position="150"/>
        <end position="175"/>
    </location>
</feature>
<feature type="transmembrane region" description="Helical" evidence="7">
    <location>
        <begin position="392"/>
        <end position="411"/>
    </location>
</feature>
<proteinExistence type="predicted"/>
<dbReference type="InterPro" id="IPR011701">
    <property type="entry name" value="MFS"/>
</dbReference>
<dbReference type="Gene3D" id="1.20.1250.20">
    <property type="entry name" value="MFS general substrate transporter like domains"/>
    <property type="match status" value="1"/>
</dbReference>
<evidence type="ECO:0000256" key="3">
    <source>
        <dbReference type="ARBA" id="ARBA00022475"/>
    </source>
</evidence>
<keyword evidence="5 7" id="KW-1133">Transmembrane helix</keyword>
<protein>
    <recommendedName>
        <fullName evidence="8">Major facilitator superfamily (MFS) profile domain-containing protein</fullName>
    </recommendedName>
</protein>
<keyword evidence="3" id="KW-1003">Cell membrane</keyword>
<feature type="transmembrane region" description="Helical" evidence="7">
    <location>
        <begin position="301"/>
        <end position="317"/>
    </location>
</feature>
<dbReference type="AlphaFoldDB" id="A0A1V6M0U3"/>
<keyword evidence="4 7" id="KW-0812">Transmembrane</keyword>
<dbReference type="InterPro" id="IPR022324">
    <property type="entry name" value="Bacilysin_exporter_BacE_put"/>
</dbReference>
<evidence type="ECO:0000256" key="1">
    <source>
        <dbReference type="ARBA" id="ARBA00004651"/>
    </source>
</evidence>
<evidence type="ECO:0000256" key="2">
    <source>
        <dbReference type="ARBA" id="ARBA00022448"/>
    </source>
</evidence>
<dbReference type="EMBL" id="MJUW02000064">
    <property type="protein sequence ID" value="OQD46000.1"/>
    <property type="molecule type" value="Genomic_DNA"/>
</dbReference>
<comment type="subcellular location">
    <subcellularLocation>
        <location evidence="1">Cell membrane</location>
        <topology evidence="1">Multi-pass membrane protein</topology>
    </subcellularLocation>
</comment>
<sequence>MPDNKFKKTMENPVKITEILRNQNFLKLWIGQIVSALGDRFHQMALLGLIMKKGGNVGEELSKITFWSVLPFFLFSLVSGVLSDRWSRKSIIIGSDIARALLVCAIPFVIGSPGSIHAAYPFIFTIGIFTCLFSPAKFSIIPDLVKNRQLLVANSLIASSALLSVLAGTAAGGIIFDSLGFKASMFLNAFAYLFSAGTIWKLRTKETIHTKIKGIVDVFADIREGMKYIFHEARVIILISFGAIFWFIAIGFYVIISDFAGKVWGFTALTPLGLIFTLLGGGLLGGSLLAGKYGNRIQRNTLYTGSIWMLAFGIIAFSSFQSYTVALCIIFFIGIAGGAFLTPINADIQEIAPDGLRGRSFACKDIFMNAAMVAPILLMGKLTTFIAIRKLILYLGVGVFLAGIFVAWKSIGLNTIREHAMKDA</sequence>
<name>A0A1V6M0U3_9BACT</name>
<evidence type="ECO:0000256" key="5">
    <source>
        <dbReference type="ARBA" id="ARBA00022989"/>
    </source>
</evidence>
<evidence type="ECO:0000256" key="6">
    <source>
        <dbReference type="ARBA" id="ARBA00023136"/>
    </source>
</evidence>
<dbReference type="PROSITE" id="PS50850">
    <property type="entry name" value="MFS"/>
    <property type="match status" value="1"/>
</dbReference>
<comment type="caution">
    <text evidence="9">The sequence shown here is derived from an EMBL/GenBank/DDBJ whole genome shotgun (WGS) entry which is preliminary data.</text>
</comment>
<dbReference type="GO" id="GO:0022857">
    <property type="term" value="F:transmembrane transporter activity"/>
    <property type="evidence" value="ECO:0007669"/>
    <property type="project" value="InterPro"/>
</dbReference>
<evidence type="ECO:0000256" key="7">
    <source>
        <dbReference type="SAM" id="Phobius"/>
    </source>
</evidence>
<dbReference type="InterPro" id="IPR020846">
    <property type="entry name" value="MFS_dom"/>
</dbReference>
<evidence type="ECO:0000256" key="4">
    <source>
        <dbReference type="ARBA" id="ARBA00022692"/>
    </source>
</evidence>
<feature type="transmembrane region" description="Helical" evidence="7">
    <location>
        <begin position="268"/>
        <end position="289"/>
    </location>
</feature>
<dbReference type="Proteomes" id="UP000242219">
    <property type="component" value="Unassembled WGS sequence"/>
</dbReference>
<feature type="transmembrane region" description="Helical" evidence="7">
    <location>
        <begin position="90"/>
        <end position="110"/>
    </location>
</feature>